<dbReference type="Proteomes" id="UP001291309">
    <property type="component" value="Unassembled WGS sequence"/>
</dbReference>
<gene>
    <name evidence="1" type="ORF">SYV04_16895</name>
</gene>
<organism evidence="1 2">
    <name type="scientific">Hyalangium rubrum</name>
    <dbReference type="NCBI Taxonomy" id="3103134"/>
    <lineage>
        <taxon>Bacteria</taxon>
        <taxon>Pseudomonadati</taxon>
        <taxon>Myxococcota</taxon>
        <taxon>Myxococcia</taxon>
        <taxon>Myxococcales</taxon>
        <taxon>Cystobacterineae</taxon>
        <taxon>Archangiaceae</taxon>
        <taxon>Hyalangium</taxon>
    </lineage>
</organism>
<reference evidence="1 2" key="1">
    <citation type="submission" date="2023-12" db="EMBL/GenBank/DDBJ databases">
        <title>the genome sequence of Hyalangium sp. s54d21.</title>
        <authorList>
            <person name="Zhang X."/>
        </authorList>
    </citation>
    <scope>NUCLEOTIDE SEQUENCE [LARGE SCALE GENOMIC DNA]</scope>
    <source>
        <strain evidence="2">s54d21</strain>
    </source>
</reference>
<keyword evidence="2" id="KW-1185">Reference proteome</keyword>
<dbReference type="EMBL" id="JAXIVS010000005">
    <property type="protein sequence ID" value="MDY7228099.1"/>
    <property type="molecule type" value="Genomic_DNA"/>
</dbReference>
<dbReference type="RefSeq" id="WP_321546824.1">
    <property type="nucleotide sequence ID" value="NZ_JAXIVS010000005.1"/>
</dbReference>
<evidence type="ECO:0000313" key="2">
    <source>
        <dbReference type="Proteomes" id="UP001291309"/>
    </source>
</evidence>
<proteinExistence type="predicted"/>
<comment type="caution">
    <text evidence="1">The sequence shown here is derived from an EMBL/GenBank/DDBJ whole genome shotgun (WGS) entry which is preliminary data.</text>
</comment>
<accession>A0ABU5H4U9</accession>
<sequence length="215" mass="23142">MTPRILGLVLATALTAGCDTEQPPIGCPVQSLEWAATYKPKGPSICSVKVGEQLGIQKFSTPTGDERLVIKPETLAKLDEQDPERLSYSLGALAKSSDAEGFCSATDFPPTEKHVPGGDGVAPRDLVYQWNNVRVLATPRAPGTQMVADLTYTENGCTAEYEVWGMWPSVSCENEDGEPDNDICQNAGSINPDFSVTCEPTLRLCVPTQRPPSLQ</sequence>
<evidence type="ECO:0008006" key="3">
    <source>
        <dbReference type="Google" id="ProtNLM"/>
    </source>
</evidence>
<dbReference type="PROSITE" id="PS51257">
    <property type="entry name" value="PROKAR_LIPOPROTEIN"/>
    <property type="match status" value="1"/>
</dbReference>
<name>A0ABU5H4U9_9BACT</name>
<protein>
    <recommendedName>
        <fullName evidence="3">Lipoprotein MlpA</fullName>
    </recommendedName>
</protein>
<evidence type="ECO:0000313" key="1">
    <source>
        <dbReference type="EMBL" id="MDY7228099.1"/>
    </source>
</evidence>